<proteinExistence type="predicted"/>
<organism evidence="1 2">
    <name type="scientific">Triticum urartu</name>
    <name type="common">Red wild einkorn</name>
    <name type="synonym">Crithodium urartu</name>
    <dbReference type="NCBI Taxonomy" id="4572"/>
    <lineage>
        <taxon>Eukaryota</taxon>
        <taxon>Viridiplantae</taxon>
        <taxon>Streptophyta</taxon>
        <taxon>Embryophyta</taxon>
        <taxon>Tracheophyta</taxon>
        <taxon>Spermatophyta</taxon>
        <taxon>Magnoliopsida</taxon>
        <taxon>Liliopsida</taxon>
        <taxon>Poales</taxon>
        <taxon>Poaceae</taxon>
        <taxon>BOP clade</taxon>
        <taxon>Pooideae</taxon>
        <taxon>Triticodae</taxon>
        <taxon>Triticeae</taxon>
        <taxon>Triticinae</taxon>
        <taxon>Triticum</taxon>
    </lineage>
</organism>
<dbReference type="Proteomes" id="UP000015106">
    <property type="component" value="Chromosome 6"/>
</dbReference>
<name>A0A8R7UP53_TRIUA</name>
<sequence>MEPSGCPSMRGAIRLHEEPSGCPLLHLEEQMHSTAATRGASAVAEHGGAPVRLHRPRRFLLRRLTWKSTRHQSFVGRQSSPPSRYRSFFSICLLLLCLCILLL</sequence>
<evidence type="ECO:0000313" key="1">
    <source>
        <dbReference type="EnsemblPlants" id="TuG1812G0600001081.01.T01"/>
    </source>
</evidence>
<reference evidence="1" key="2">
    <citation type="submission" date="2018-03" db="EMBL/GenBank/DDBJ databases">
        <title>The Triticum urartu genome reveals the dynamic nature of wheat genome evolution.</title>
        <authorList>
            <person name="Ling H."/>
            <person name="Ma B."/>
            <person name="Shi X."/>
            <person name="Liu H."/>
            <person name="Dong L."/>
            <person name="Sun H."/>
            <person name="Cao Y."/>
            <person name="Gao Q."/>
            <person name="Zheng S."/>
            <person name="Li Y."/>
            <person name="Yu Y."/>
            <person name="Du H."/>
            <person name="Qi M."/>
            <person name="Li Y."/>
            <person name="Yu H."/>
            <person name="Cui Y."/>
            <person name="Wang N."/>
            <person name="Chen C."/>
            <person name="Wu H."/>
            <person name="Zhao Y."/>
            <person name="Zhang J."/>
            <person name="Li Y."/>
            <person name="Zhou W."/>
            <person name="Zhang B."/>
            <person name="Hu W."/>
            <person name="Eijk M."/>
            <person name="Tang J."/>
            <person name="Witsenboer H."/>
            <person name="Zhao S."/>
            <person name="Li Z."/>
            <person name="Zhang A."/>
            <person name="Wang D."/>
            <person name="Liang C."/>
        </authorList>
    </citation>
    <scope>NUCLEOTIDE SEQUENCE [LARGE SCALE GENOMIC DNA]</scope>
    <source>
        <strain evidence="1">cv. G1812</strain>
    </source>
</reference>
<reference evidence="1" key="3">
    <citation type="submission" date="2022-06" db="UniProtKB">
        <authorList>
            <consortium name="EnsemblPlants"/>
        </authorList>
    </citation>
    <scope>IDENTIFICATION</scope>
</reference>
<protein>
    <submittedName>
        <fullName evidence="1">Uncharacterized protein</fullName>
    </submittedName>
</protein>
<dbReference type="EnsemblPlants" id="TuG1812G0600001081.01.T01">
    <property type="protein sequence ID" value="TuG1812G0600001081.01.T01"/>
    <property type="gene ID" value="TuG1812G0600001081.01"/>
</dbReference>
<accession>A0A8R7UP53</accession>
<dbReference type="AlphaFoldDB" id="A0A8R7UP53"/>
<evidence type="ECO:0000313" key="2">
    <source>
        <dbReference type="Proteomes" id="UP000015106"/>
    </source>
</evidence>
<reference evidence="2" key="1">
    <citation type="journal article" date="2013" name="Nature">
        <title>Draft genome of the wheat A-genome progenitor Triticum urartu.</title>
        <authorList>
            <person name="Ling H.Q."/>
            <person name="Zhao S."/>
            <person name="Liu D."/>
            <person name="Wang J."/>
            <person name="Sun H."/>
            <person name="Zhang C."/>
            <person name="Fan H."/>
            <person name="Li D."/>
            <person name="Dong L."/>
            <person name="Tao Y."/>
            <person name="Gao C."/>
            <person name="Wu H."/>
            <person name="Li Y."/>
            <person name="Cui Y."/>
            <person name="Guo X."/>
            <person name="Zheng S."/>
            <person name="Wang B."/>
            <person name="Yu K."/>
            <person name="Liang Q."/>
            <person name="Yang W."/>
            <person name="Lou X."/>
            <person name="Chen J."/>
            <person name="Feng M."/>
            <person name="Jian J."/>
            <person name="Zhang X."/>
            <person name="Luo G."/>
            <person name="Jiang Y."/>
            <person name="Liu J."/>
            <person name="Wang Z."/>
            <person name="Sha Y."/>
            <person name="Zhang B."/>
            <person name="Wu H."/>
            <person name="Tang D."/>
            <person name="Shen Q."/>
            <person name="Xue P."/>
            <person name="Zou S."/>
            <person name="Wang X."/>
            <person name="Liu X."/>
            <person name="Wang F."/>
            <person name="Yang Y."/>
            <person name="An X."/>
            <person name="Dong Z."/>
            <person name="Zhang K."/>
            <person name="Zhang X."/>
            <person name="Luo M.C."/>
            <person name="Dvorak J."/>
            <person name="Tong Y."/>
            <person name="Wang J."/>
            <person name="Yang H."/>
            <person name="Li Z."/>
            <person name="Wang D."/>
            <person name="Zhang A."/>
            <person name="Wang J."/>
        </authorList>
    </citation>
    <scope>NUCLEOTIDE SEQUENCE</scope>
    <source>
        <strain evidence="2">cv. G1812</strain>
    </source>
</reference>
<dbReference type="Gramene" id="TuG1812G0600001081.01.T01">
    <property type="protein sequence ID" value="TuG1812G0600001081.01.T01"/>
    <property type="gene ID" value="TuG1812G0600001081.01"/>
</dbReference>
<keyword evidence="2" id="KW-1185">Reference proteome</keyword>